<dbReference type="VEuPathDB" id="FungiDB:HGUI_00217"/>
<organism evidence="2 3">
    <name type="scientific">Hanseniaspora guilliermondii</name>
    <dbReference type="NCBI Taxonomy" id="56406"/>
    <lineage>
        <taxon>Eukaryota</taxon>
        <taxon>Fungi</taxon>
        <taxon>Dikarya</taxon>
        <taxon>Ascomycota</taxon>
        <taxon>Saccharomycotina</taxon>
        <taxon>Saccharomycetes</taxon>
        <taxon>Saccharomycodales</taxon>
        <taxon>Saccharomycodaceae</taxon>
        <taxon>Hanseniaspora</taxon>
    </lineage>
</organism>
<feature type="compositionally biased region" description="Polar residues" evidence="1">
    <location>
        <begin position="615"/>
        <end position="643"/>
    </location>
</feature>
<evidence type="ECO:0000313" key="3">
    <source>
        <dbReference type="Proteomes" id="UP000183365"/>
    </source>
</evidence>
<dbReference type="AlphaFoldDB" id="A0A1L0CI92"/>
<accession>A0A1L0CI92</accession>
<evidence type="ECO:0000313" key="2">
    <source>
        <dbReference type="EMBL" id="SGZ38017.1"/>
    </source>
</evidence>
<proteinExistence type="predicted"/>
<gene>
    <name evidence="2" type="ORF">HGUI_00217</name>
</gene>
<dbReference type="EMBL" id="FQNF01000003">
    <property type="protein sequence ID" value="SGZ38017.1"/>
    <property type="molecule type" value="Genomic_DNA"/>
</dbReference>
<feature type="region of interest" description="Disordered" evidence="1">
    <location>
        <begin position="328"/>
        <end position="353"/>
    </location>
</feature>
<protein>
    <submittedName>
        <fullName evidence="2">Uncharacterized protein</fullName>
    </submittedName>
</protein>
<sequence length="715" mass="81190">MKNTITTFSHKLSNSLDLNEFKHITAKQVDQMINSVQPRFKSKQPDSFDNLYPFSKDILLDDVGCMHGPYESDNLVVDTSESAASSDSDDYNDITDLYTDKDMYSAGSISTNPTERTSYFSKDLVALKFGNDDAALRNDKSTSSKVSLDAEHELHKFEKILERNFLKRFDQQMYKEDILFSELNSITGSDVFIKFQYLKNIMELDDNYIESETFTTKDISVELQGKNFIHMNSSLSESFPSSLYLNKFMSKPSAKKCSFKPPSRNVRNKLLASRTKNMEKRDADNDDYIINNDSISSESHNITRRVPTRRSSRPNSILFNVKKSKVPKRGTNIKRNLSKSDKSSAGKSEASTILRQKSHKRAIDALSSKGSSKYRDMDYPTNYKDLKSNVSLLDLYDSDGEGKNKFQKVNIVVEPSSPRLSKIDDEYNPITDALSNIGLEWQPWTNSNSSLDEPEDSHRTDTSLPSFSPNTDTEKSISMASGSQKLSSMSRTASSLKLLPLNKWKSKSKASTENLKISESPILISSVKANKRTDKPLIRQLTEKLIKNKKENEIKDDPLKPILPAEVQHNDLEREFRFSSPDMTTDADDEFNTKSSEMNHNYVIAPKLTYNETSSYYGTQSTAPSFSNTSINEEPQQDNQNNKTLKRRVADKISQIGTISEASVKVDKPPNQSNIDLIKSETSLNKASNFRYNDPYLNLYYDENGIRKSNEDPFR</sequence>
<feature type="region of interest" description="Disordered" evidence="1">
    <location>
        <begin position="615"/>
        <end position="646"/>
    </location>
</feature>
<name>A0A1L0CI92_9ASCO</name>
<reference evidence="3" key="1">
    <citation type="submission" date="2016-11" db="EMBL/GenBank/DDBJ databases">
        <authorList>
            <person name="Guldener U."/>
        </authorList>
    </citation>
    <scope>NUCLEOTIDE SEQUENCE [LARGE SCALE GENOMIC DNA]</scope>
</reference>
<evidence type="ECO:0000256" key="1">
    <source>
        <dbReference type="SAM" id="MobiDB-lite"/>
    </source>
</evidence>
<feature type="region of interest" description="Disordered" evidence="1">
    <location>
        <begin position="445"/>
        <end position="488"/>
    </location>
</feature>
<dbReference type="Proteomes" id="UP000183365">
    <property type="component" value="Unassembled WGS sequence"/>
</dbReference>
<keyword evidence="3" id="KW-1185">Reference proteome</keyword>
<feature type="compositionally biased region" description="Polar residues" evidence="1">
    <location>
        <begin position="462"/>
        <end position="488"/>
    </location>
</feature>
<dbReference type="OrthoDB" id="3973334at2759"/>